<dbReference type="EMBL" id="FN653034">
    <property type="protein sequence ID" value="CBY08990.1"/>
    <property type="molecule type" value="Genomic_DNA"/>
</dbReference>
<protein>
    <submittedName>
        <fullName evidence="1">Uncharacterized protein</fullName>
    </submittedName>
</protein>
<gene>
    <name evidence="1" type="ORF">GSOID_T00006518001</name>
</gene>
<evidence type="ECO:0000313" key="1">
    <source>
        <dbReference type="EMBL" id="CBY08990.1"/>
    </source>
</evidence>
<accession>E4XBL5</accession>
<dbReference type="Proteomes" id="UP000001307">
    <property type="component" value="Unassembled WGS sequence"/>
</dbReference>
<dbReference type="InParanoid" id="E4XBL5"/>
<dbReference type="AlphaFoldDB" id="E4XBL5"/>
<reference evidence="1" key="1">
    <citation type="journal article" date="2010" name="Science">
        <title>Plasticity of animal genome architecture unmasked by rapid evolution of a pelagic tunicate.</title>
        <authorList>
            <person name="Denoeud F."/>
            <person name="Henriet S."/>
            <person name="Mungpakdee S."/>
            <person name="Aury J.M."/>
            <person name="Da Silva C."/>
            <person name="Brinkmann H."/>
            <person name="Mikhaleva J."/>
            <person name="Olsen L.C."/>
            <person name="Jubin C."/>
            <person name="Canestro C."/>
            <person name="Bouquet J.M."/>
            <person name="Danks G."/>
            <person name="Poulain J."/>
            <person name="Campsteijn C."/>
            <person name="Adamski M."/>
            <person name="Cross I."/>
            <person name="Yadetie F."/>
            <person name="Muffato M."/>
            <person name="Louis A."/>
            <person name="Butcher S."/>
            <person name="Tsagkogeorga G."/>
            <person name="Konrad A."/>
            <person name="Singh S."/>
            <person name="Jensen M.F."/>
            <person name="Cong E.H."/>
            <person name="Eikeseth-Otteraa H."/>
            <person name="Noel B."/>
            <person name="Anthouard V."/>
            <person name="Porcel B.M."/>
            <person name="Kachouri-Lafond R."/>
            <person name="Nishino A."/>
            <person name="Ugolini M."/>
            <person name="Chourrout P."/>
            <person name="Nishida H."/>
            <person name="Aasland R."/>
            <person name="Huzurbazar S."/>
            <person name="Westhof E."/>
            <person name="Delsuc F."/>
            <person name="Lehrach H."/>
            <person name="Reinhardt R."/>
            <person name="Weissenbach J."/>
            <person name="Roy S.W."/>
            <person name="Artiguenave F."/>
            <person name="Postlethwait J.H."/>
            <person name="Manak J.R."/>
            <person name="Thompson E.M."/>
            <person name="Jaillon O."/>
            <person name="Du Pasquier L."/>
            <person name="Boudinot P."/>
            <person name="Liberles D.A."/>
            <person name="Volff J.N."/>
            <person name="Philippe H."/>
            <person name="Lenhard B."/>
            <person name="Roest Crollius H."/>
            <person name="Wincker P."/>
            <person name="Chourrout D."/>
        </authorList>
    </citation>
    <scope>NUCLEOTIDE SEQUENCE [LARGE SCALE GENOMIC DNA]</scope>
</reference>
<evidence type="ECO:0000313" key="2">
    <source>
        <dbReference type="Proteomes" id="UP000001307"/>
    </source>
</evidence>
<sequence length="79" mass="8796">MQSSIICEPEPVAVLTIRILLNFLAYPFLRVTSTTTDVAARMDLSTTMAIQMKSETVDLSVLPILITVRDLLQTKSRIT</sequence>
<name>E4XBL5_OIKDI</name>
<keyword evidence="2" id="KW-1185">Reference proteome</keyword>
<organism evidence="1">
    <name type="scientific">Oikopleura dioica</name>
    <name type="common">Tunicate</name>
    <dbReference type="NCBI Taxonomy" id="34765"/>
    <lineage>
        <taxon>Eukaryota</taxon>
        <taxon>Metazoa</taxon>
        <taxon>Chordata</taxon>
        <taxon>Tunicata</taxon>
        <taxon>Appendicularia</taxon>
        <taxon>Copelata</taxon>
        <taxon>Oikopleuridae</taxon>
        <taxon>Oikopleura</taxon>
    </lineage>
</organism>
<proteinExistence type="predicted"/>